<evidence type="ECO:0000313" key="7">
    <source>
        <dbReference type="EMBL" id="KAL3314165.1"/>
    </source>
</evidence>
<evidence type="ECO:0000256" key="3">
    <source>
        <dbReference type="ARBA" id="ARBA00022843"/>
    </source>
</evidence>
<evidence type="ECO:0000256" key="1">
    <source>
        <dbReference type="ARBA" id="ARBA00004123"/>
    </source>
</evidence>
<keyword evidence="8" id="KW-1185">Reference proteome</keyword>
<evidence type="ECO:0000256" key="4">
    <source>
        <dbReference type="ARBA" id="ARBA00023242"/>
    </source>
</evidence>
<organism evidence="7 8">
    <name type="scientific">Cichlidogyrus casuarinus</name>
    <dbReference type="NCBI Taxonomy" id="1844966"/>
    <lineage>
        <taxon>Eukaryota</taxon>
        <taxon>Metazoa</taxon>
        <taxon>Spiralia</taxon>
        <taxon>Lophotrochozoa</taxon>
        <taxon>Platyhelminthes</taxon>
        <taxon>Monogenea</taxon>
        <taxon>Monopisthocotylea</taxon>
        <taxon>Dactylogyridea</taxon>
        <taxon>Ancyrocephalidae</taxon>
        <taxon>Cichlidogyrus</taxon>
    </lineage>
</organism>
<evidence type="ECO:0000313" key="8">
    <source>
        <dbReference type="Proteomes" id="UP001626550"/>
    </source>
</evidence>
<feature type="non-terminal residue" evidence="7">
    <location>
        <position position="1"/>
    </location>
</feature>
<evidence type="ECO:0000256" key="6">
    <source>
        <dbReference type="SAM" id="MobiDB-lite"/>
    </source>
</evidence>
<accession>A0ABD2Q3J1</accession>
<comment type="subcellular location">
    <subcellularLocation>
        <location evidence="1">Nucleus</location>
    </subcellularLocation>
</comment>
<gene>
    <name evidence="7" type="primary">FANCD2</name>
    <name evidence="7" type="ORF">Ciccas_007219</name>
</gene>
<keyword evidence="2" id="KW-1017">Isopeptide bond</keyword>
<dbReference type="Proteomes" id="UP001626550">
    <property type="component" value="Unassembled WGS sequence"/>
</dbReference>
<comment type="similarity">
    <text evidence="5">Belongs to the Fanconi anemia protein FANCD2 family.</text>
</comment>
<dbReference type="Pfam" id="PF14631">
    <property type="entry name" value="FancD2"/>
    <property type="match status" value="1"/>
</dbReference>
<reference evidence="7 8" key="1">
    <citation type="submission" date="2024-11" db="EMBL/GenBank/DDBJ databases">
        <title>Adaptive evolution of stress response genes in parasites aligns with host niche diversity.</title>
        <authorList>
            <person name="Hahn C."/>
            <person name="Resl P."/>
        </authorList>
    </citation>
    <scope>NUCLEOTIDE SEQUENCE [LARGE SCALE GENOMIC DNA]</scope>
    <source>
        <strain evidence="7">EGGRZ-B1_66</strain>
        <tissue evidence="7">Body</tissue>
    </source>
</reference>
<feature type="compositionally biased region" description="Low complexity" evidence="6">
    <location>
        <begin position="294"/>
        <end position="305"/>
    </location>
</feature>
<feature type="region of interest" description="Disordered" evidence="6">
    <location>
        <begin position="267"/>
        <end position="305"/>
    </location>
</feature>
<dbReference type="EMBL" id="JBJKFK010001077">
    <property type="protein sequence ID" value="KAL3314165.1"/>
    <property type="molecule type" value="Genomic_DNA"/>
</dbReference>
<dbReference type="GO" id="GO:0005634">
    <property type="term" value="C:nucleus"/>
    <property type="evidence" value="ECO:0007669"/>
    <property type="project" value="UniProtKB-SubCell"/>
</dbReference>
<proteinExistence type="inferred from homology"/>
<dbReference type="PANTHER" id="PTHR32086">
    <property type="entry name" value="FANCONI ANEMIA GROUP D2 PROTEIN"/>
    <property type="match status" value="1"/>
</dbReference>
<protein>
    <submittedName>
        <fullName evidence="7">Fanconi anemia group D2 protein</fullName>
    </submittedName>
</protein>
<feature type="compositionally biased region" description="Acidic residues" evidence="6">
    <location>
        <begin position="283"/>
        <end position="293"/>
    </location>
</feature>
<evidence type="ECO:0000256" key="5">
    <source>
        <dbReference type="ARBA" id="ARBA00093456"/>
    </source>
</evidence>
<sequence length="305" mass="34239">CTSGFSLAQFVQLHVRASTWTLERVREGESLVELTERQIAVLSRRSQCVDELIRRHVAAQLKRFLGERFSEYETDNGFHVTRENISAFFRSVLEAVRLHTNQLTAVSTQAEARRSHGLFLLAQWQQVMEWLSECASGLVPQEATFSVLSPLAVSFISGLMPVARACLLNMVNKGAVGLFNEVFGSHGLQVANCFRATQTLTRFLQRVCIHAKTHRALPHLVSQIPKIRQCLETFLYKVKLIMAKNQCVGAFWLGNLKNRDLHGLEIRQEDSRNSQELSPGSSSEDEKEVEEDLSSLSSDSGSAAY</sequence>
<name>A0ABD2Q3J1_9PLAT</name>
<dbReference type="InterPro" id="IPR029448">
    <property type="entry name" value="FANCD2"/>
</dbReference>
<comment type="caution">
    <text evidence="7">The sequence shown here is derived from an EMBL/GenBank/DDBJ whole genome shotgun (WGS) entry which is preliminary data.</text>
</comment>
<evidence type="ECO:0000256" key="2">
    <source>
        <dbReference type="ARBA" id="ARBA00022499"/>
    </source>
</evidence>
<dbReference type="AlphaFoldDB" id="A0ABD2Q3J1"/>
<keyword evidence="4" id="KW-0539">Nucleus</keyword>
<dbReference type="PANTHER" id="PTHR32086:SF0">
    <property type="entry name" value="FANCONI ANEMIA GROUP D2 PROTEIN"/>
    <property type="match status" value="1"/>
</dbReference>
<keyword evidence="3" id="KW-0832">Ubl conjugation</keyword>